<dbReference type="Pfam" id="PF09956">
    <property type="entry name" value="Phage_cement_2"/>
    <property type="match status" value="1"/>
</dbReference>
<protein>
    <submittedName>
        <fullName evidence="1">DUF2190 family protein</fullName>
    </submittedName>
</protein>
<dbReference type="Proteomes" id="UP001195196">
    <property type="component" value="Unassembled WGS sequence"/>
</dbReference>
<accession>A0AAW4GAX2</accession>
<organism evidence="1 2">
    <name type="scientific">Gordonia rubripertincta</name>
    <name type="common">Rhodococcus corallinus</name>
    <dbReference type="NCBI Taxonomy" id="36822"/>
    <lineage>
        <taxon>Bacteria</taxon>
        <taxon>Bacillati</taxon>
        <taxon>Actinomycetota</taxon>
        <taxon>Actinomycetes</taxon>
        <taxon>Mycobacteriales</taxon>
        <taxon>Gordoniaceae</taxon>
        <taxon>Gordonia</taxon>
    </lineage>
</organism>
<dbReference type="RefSeq" id="WP_204718922.1">
    <property type="nucleotide sequence ID" value="NZ_JAFFGU010000019.1"/>
</dbReference>
<dbReference type="AlphaFoldDB" id="A0AAW4GAX2"/>
<dbReference type="InterPro" id="IPR011231">
    <property type="entry name" value="Phage_VT1-Sakai_H0018"/>
</dbReference>
<reference evidence="1" key="1">
    <citation type="submission" date="2021-02" db="EMBL/GenBank/DDBJ databases">
        <title>Taxonomy, biology and ecology of Rhodococcus bacteria occurring in California pistachio and other woody hosts as revealed by genome sequence analyses.</title>
        <authorList>
            <person name="Riely B."/>
            <person name="Gai Y."/>
        </authorList>
    </citation>
    <scope>NUCLEOTIDE SEQUENCE</scope>
    <source>
        <strain evidence="1">BP-295</strain>
    </source>
</reference>
<evidence type="ECO:0000313" key="2">
    <source>
        <dbReference type="Proteomes" id="UP001195196"/>
    </source>
</evidence>
<sequence length="125" mass="11900">MANEAKPLFRPGVDVTALASAAVTGKTFVGVSGNRDAATGLVKVSPATAASKPFGVASNDAASGATLSIKRGGIIPVTAGGTIAAGAQVEIGSGGKVVTLASGVPVGLALDAGTSNNDVLIALDI</sequence>
<name>A0AAW4GAX2_GORRU</name>
<comment type="caution">
    <text evidence="1">The sequence shown here is derived from an EMBL/GenBank/DDBJ whole genome shotgun (WGS) entry which is preliminary data.</text>
</comment>
<gene>
    <name evidence="1" type="ORF">JTZ10_21680</name>
</gene>
<evidence type="ECO:0000313" key="1">
    <source>
        <dbReference type="EMBL" id="MBM7280359.1"/>
    </source>
</evidence>
<proteinExistence type="predicted"/>
<dbReference type="EMBL" id="JAFFGU010000019">
    <property type="protein sequence ID" value="MBM7280359.1"/>
    <property type="molecule type" value="Genomic_DNA"/>
</dbReference>